<keyword evidence="1" id="KW-0812">Transmembrane</keyword>
<evidence type="ECO:0000256" key="1">
    <source>
        <dbReference type="SAM" id="Phobius"/>
    </source>
</evidence>
<reference evidence="2 3" key="1">
    <citation type="submission" date="2018-11" db="EMBL/GenBank/DDBJ databases">
        <authorList>
            <consortium name="Veterinary Laboratory Investigation and Response Network"/>
        </authorList>
    </citation>
    <scope>NUCLEOTIDE SEQUENCE [LARGE SCALE GENOMIC DNA]</scope>
    <source>
        <strain evidence="2 3">SPSE-18-VL-LA-PA-Ryan-0021</strain>
    </source>
</reference>
<comment type="caution">
    <text evidence="2">The sequence shown here is derived from an EMBL/GenBank/DDBJ whole genome shotgun (WGS) entry which is preliminary data.</text>
</comment>
<protein>
    <submittedName>
        <fullName evidence="2">Uncharacterized protein</fullName>
    </submittedName>
</protein>
<organism evidence="2 3">
    <name type="scientific">Staphylococcus pseudintermedius</name>
    <dbReference type="NCBI Taxonomy" id="283734"/>
    <lineage>
        <taxon>Bacteria</taxon>
        <taxon>Bacillati</taxon>
        <taxon>Bacillota</taxon>
        <taxon>Bacilli</taxon>
        <taxon>Bacillales</taxon>
        <taxon>Staphylococcaceae</taxon>
        <taxon>Staphylococcus</taxon>
        <taxon>Staphylococcus intermedius group</taxon>
    </lineage>
</organism>
<dbReference type="Proteomes" id="UP000600220">
    <property type="component" value="Unassembled WGS sequence"/>
</dbReference>
<name>A0A8H9BX72_STAPS</name>
<dbReference type="EMBL" id="AAXKXX010000017">
    <property type="protein sequence ID" value="EGQ4385471.1"/>
    <property type="molecule type" value="Genomic_DNA"/>
</dbReference>
<gene>
    <name evidence="2" type="ORF">EGV54_10270</name>
</gene>
<proteinExistence type="predicted"/>
<dbReference type="AlphaFoldDB" id="A0A8H9BX72"/>
<sequence>MKTFRKSSNQKEVINIKHTLAIFMTVSVAIVLTTVLAFAGVYFTTLLFIVILAEAVTYNLTKYVYGTLKKTVC</sequence>
<evidence type="ECO:0000313" key="3">
    <source>
        <dbReference type="Proteomes" id="UP000600220"/>
    </source>
</evidence>
<accession>A0A8H9BX72</accession>
<evidence type="ECO:0000313" key="2">
    <source>
        <dbReference type="EMBL" id="EGQ4385471.1"/>
    </source>
</evidence>
<keyword evidence="1" id="KW-0472">Membrane</keyword>
<feature type="transmembrane region" description="Helical" evidence="1">
    <location>
        <begin position="20"/>
        <end position="53"/>
    </location>
</feature>
<keyword evidence="3" id="KW-1185">Reference proteome</keyword>
<keyword evidence="1" id="KW-1133">Transmembrane helix</keyword>